<protein>
    <submittedName>
        <fullName evidence="2">Uncharacterized protein</fullName>
    </submittedName>
</protein>
<comment type="caution">
    <text evidence="2">The sequence shown here is derived from an EMBL/GenBank/DDBJ whole genome shotgun (WGS) entry which is preliminary data.</text>
</comment>
<keyword evidence="1" id="KW-0812">Transmembrane</keyword>
<evidence type="ECO:0000313" key="2">
    <source>
        <dbReference type="EMBL" id="GAG29016.1"/>
    </source>
</evidence>
<gene>
    <name evidence="2" type="ORF">S01H1_67956</name>
</gene>
<organism evidence="2">
    <name type="scientific">marine sediment metagenome</name>
    <dbReference type="NCBI Taxonomy" id="412755"/>
    <lineage>
        <taxon>unclassified sequences</taxon>
        <taxon>metagenomes</taxon>
        <taxon>ecological metagenomes</taxon>
    </lineage>
</organism>
<name>X0XW73_9ZZZZ</name>
<evidence type="ECO:0000256" key="1">
    <source>
        <dbReference type="SAM" id="Phobius"/>
    </source>
</evidence>
<sequence>VFILGMDALKSPTTGSMTLSLVILTGLMGLALLLATRLKESKILSDQLK</sequence>
<keyword evidence="1" id="KW-0472">Membrane</keyword>
<dbReference type="AlphaFoldDB" id="X0XW73"/>
<proteinExistence type="predicted"/>
<feature type="transmembrane region" description="Helical" evidence="1">
    <location>
        <begin position="16"/>
        <end position="35"/>
    </location>
</feature>
<feature type="non-terminal residue" evidence="2">
    <location>
        <position position="1"/>
    </location>
</feature>
<accession>X0XW73</accession>
<reference evidence="2" key="1">
    <citation type="journal article" date="2014" name="Front. Microbiol.">
        <title>High frequency of phylogenetically diverse reductive dehalogenase-homologous genes in deep subseafloor sedimentary metagenomes.</title>
        <authorList>
            <person name="Kawai M."/>
            <person name="Futagami T."/>
            <person name="Toyoda A."/>
            <person name="Takaki Y."/>
            <person name="Nishi S."/>
            <person name="Hori S."/>
            <person name="Arai W."/>
            <person name="Tsubouchi T."/>
            <person name="Morono Y."/>
            <person name="Uchiyama I."/>
            <person name="Ito T."/>
            <person name="Fujiyama A."/>
            <person name="Inagaki F."/>
            <person name="Takami H."/>
        </authorList>
    </citation>
    <scope>NUCLEOTIDE SEQUENCE</scope>
    <source>
        <strain evidence="2">Expedition CK06-06</strain>
    </source>
</reference>
<dbReference type="EMBL" id="BARS01045034">
    <property type="protein sequence ID" value="GAG29016.1"/>
    <property type="molecule type" value="Genomic_DNA"/>
</dbReference>
<keyword evidence="1" id="KW-1133">Transmembrane helix</keyword>